<keyword evidence="3" id="KW-1185">Reference proteome</keyword>
<dbReference type="Proteomes" id="UP001148932">
    <property type="component" value="Unassembled WGS sequence"/>
</dbReference>
<evidence type="ECO:0000313" key="3">
    <source>
        <dbReference type="Proteomes" id="UP001148932"/>
    </source>
</evidence>
<proteinExistence type="predicted"/>
<organism evidence="2 3">
    <name type="scientific">Acidovorax benzenivorans</name>
    <dbReference type="NCBI Taxonomy" id="2987520"/>
    <lineage>
        <taxon>Bacteria</taxon>
        <taxon>Pseudomonadati</taxon>
        <taxon>Pseudomonadota</taxon>
        <taxon>Betaproteobacteria</taxon>
        <taxon>Burkholderiales</taxon>
        <taxon>Comamonadaceae</taxon>
        <taxon>Acidovorax</taxon>
    </lineage>
</organism>
<accession>A0ABT5RWB2</accession>
<dbReference type="EMBL" id="JAPCKI010000005">
    <property type="protein sequence ID" value="MDD2177999.1"/>
    <property type="molecule type" value="Genomic_DNA"/>
</dbReference>
<protein>
    <submittedName>
        <fullName evidence="2">DUF1854 domain-containing protein</fullName>
    </submittedName>
</protein>
<comment type="caution">
    <text evidence="2">The sequence shown here is derived from an EMBL/GenBank/DDBJ whole genome shotgun (WGS) entry which is preliminary data.</text>
</comment>
<sequence length="166" mass="18107">MNASLTPSSSTPPAFQLTRNPHGRLVLTLADGTAHEGVTPVRAFPIAAPGEGLSLVGADGHELLWVPRLEAVTGPARQLIEEELEVREFVPTIQKIHAVSSFSTPSTWDVETDRGSARLVLKAEEDIRRLGGRTRLLIAGGDGLQFRVKDTTALDKHSRRLLERFL</sequence>
<feature type="domain" description="DUF1854" evidence="1">
    <location>
        <begin position="35"/>
        <end position="165"/>
    </location>
</feature>
<reference evidence="2" key="1">
    <citation type="submission" date="2022-10" db="EMBL/GenBank/DDBJ databases">
        <title>Description of microaerobic benzene degrading bacteria.</title>
        <authorList>
            <person name="Bedics A."/>
            <person name="Tancsics A."/>
            <person name="Banerjee S."/>
        </authorList>
    </citation>
    <scope>NUCLEOTIDE SEQUENCE</scope>
    <source>
        <strain evidence="2">D2M1</strain>
    </source>
</reference>
<gene>
    <name evidence="2" type="ORF">OIN59_11190</name>
</gene>
<evidence type="ECO:0000259" key="1">
    <source>
        <dbReference type="Pfam" id="PF08909"/>
    </source>
</evidence>
<dbReference type="RefSeq" id="WP_274110260.1">
    <property type="nucleotide sequence ID" value="NZ_JAPCKI010000005.1"/>
</dbReference>
<dbReference type="InterPro" id="IPR015005">
    <property type="entry name" value="DUF1854"/>
</dbReference>
<name>A0ABT5RWB2_9BURK</name>
<evidence type="ECO:0000313" key="2">
    <source>
        <dbReference type="EMBL" id="MDD2177999.1"/>
    </source>
</evidence>
<dbReference type="Pfam" id="PF08909">
    <property type="entry name" value="DUF1854"/>
    <property type="match status" value="1"/>
</dbReference>